<keyword evidence="2" id="KW-1185">Reference proteome</keyword>
<name>A0A7G8AKF9_9CAUD</name>
<accession>A0A7G8AKF9</accession>
<evidence type="ECO:0000313" key="1">
    <source>
        <dbReference type="EMBL" id="QNI20404.1"/>
    </source>
</evidence>
<reference evidence="1 2" key="1">
    <citation type="submission" date="2020-06" db="EMBL/GenBank/DDBJ databases">
        <authorList>
            <person name="Connerton I.F."/>
        </authorList>
    </citation>
    <scope>NUCLEOTIDE SEQUENCE [LARGE SCALE GENOMIC DNA]</scope>
</reference>
<organism evidence="1 2">
    <name type="scientific">Bacillus phage 1_ICo-2020</name>
    <dbReference type="NCBI Taxonomy" id="2759272"/>
    <lineage>
        <taxon>Viruses</taxon>
        <taxon>Duplodnaviria</taxon>
        <taxon>Heunggongvirae</taxon>
        <taxon>Uroviricota</taxon>
        <taxon>Caudoviricetes</taxon>
        <taxon>Ehrlichviridae</taxon>
        <taxon>Suttonboningtonvirus</taxon>
        <taxon>Suttonboningtonvirus sv1ICo2020</taxon>
    </lineage>
</organism>
<sequence>MTSRCRNKNATGFSDYGGRGIRVCDSWINYENFYNWAISNGYNDELTIDRINNDGNYEPDNCKWATVQEQARNKRNTVRINGVSLRDIAEEKGFNPELAIERHYRGVTEEGLFIEGYLPRNQFKEAKR</sequence>
<keyword evidence="1" id="KW-0255">Endonuclease</keyword>
<dbReference type="EMBL" id="MT700412">
    <property type="protein sequence ID" value="QNI20404.1"/>
    <property type="molecule type" value="Genomic_DNA"/>
</dbReference>
<protein>
    <submittedName>
        <fullName evidence="1">HNH endonuclease</fullName>
    </submittedName>
</protein>
<keyword evidence="1" id="KW-0378">Hydrolase</keyword>
<evidence type="ECO:0000313" key="2">
    <source>
        <dbReference type="Proteomes" id="UP000515915"/>
    </source>
</evidence>
<dbReference type="Proteomes" id="UP000515915">
    <property type="component" value="Segment"/>
</dbReference>
<keyword evidence="1" id="KW-0540">Nuclease</keyword>
<proteinExistence type="predicted"/>
<dbReference type="GO" id="GO:0004519">
    <property type="term" value="F:endonuclease activity"/>
    <property type="evidence" value="ECO:0007669"/>
    <property type="project" value="UniProtKB-KW"/>
</dbReference>